<feature type="region of interest" description="Disordered" evidence="1">
    <location>
        <begin position="18"/>
        <end position="44"/>
    </location>
</feature>
<organism evidence="2 3">
    <name type="scientific">Gossypium stocksii</name>
    <dbReference type="NCBI Taxonomy" id="47602"/>
    <lineage>
        <taxon>Eukaryota</taxon>
        <taxon>Viridiplantae</taxon>
        <taxon>Streptophyta</taxon>
        <taxon>Embryophyta</taxon>
        <taxon>Tracheophyta</taxon>
        <taxon>Spermatophyta</taxon>
        <taxon>Magnoliopsida</taxon>
        <taxon>eudicotyledons</taxon>
        <taxon>Gunneridae</taxon>
        <taxon>Pentapetalae</taxon>
        <taxon>rosids</taxon>
        <taxon>malvids</taxon>
        <taxon>Malvales</taxon>
        <taxon>Malvaceae</taxon>
        <taxon>Malvoideae</taxon>
        <taxon>Gossypium</taxon>
    </lineage>
</organism>
<dbReference type="AlphaFoldDB" id="A0A9D3VTA4"/>
<dbReference type="OrthoDB" id="1001471at2759"/>
<feature type="region of interest" description="Disordered" evidence="1">
    <location>
        <begin position="59"/>
        <end position="122"/>
    </location>
</feature>
<gene>
    <name evidence="2" type="ORF">J1N35_019647</name>
</gene>
<evidence type="ECO:0000313" key="2">
    <source>
        <dbReference type="EMBL" id="KAH1092390.1"/>
    </source>
</evidence>
<evidence type="ECO:0000313" key="3">
    <source>
        <dbReference type="Proteomes" id="UP000828251"/>
    </source>
</evidence>
<evidence type="ECO:0000256" key="1">
    <source>
        <dbReference type="SAM" id="MobiDB-lite"/>
    </source>
</evidence>
<proteinExistence type="predicted"/>
<name>A0A9D3VTA4_9ROSI</name>
<sequence>MAGWNAWPGSSPFLITPAQPPIYRLPSHEGSHESPSGSSSFYQSLSPYEILPPSPWMMQTPPGLLFYQGGLSSQHPQPDPILEEPESLPEESQHPAEAERRKNPARNRRRPPCGTDSDCHQH</sequence>
<accession>A0A9D3VTA4</accession>
<feature type="compositionally biased region" description="Basic and acidic residues" evidence="1">
    <location>
        <begin position="91"/>
        <end position="102"/>
    </location>
</feature>
<dbReference type="Proteomes" id="UP000828251">
    <property type="component" value="Unassembled WGS sequence"/>
</dbReference>
<keyword evidence="3" id="KW-1185">Reference proteome</keyword>
<dbReference type="EMBL" id="JAIQCV010000006">
    <property type="protein sequence ID" value="KAH1092390.1"/>
    <property type="molecule type" value="Genomic_DNA"/>
</dbReference>
<reference evidence="2 3" key="1">
    <citation type="journal article" date="2021" name="Plant Biotechnol. J.">
        <title>Multi-omics assisted identification of the key and species-specific regulatory components of drought-tolerant mechanisms in Gossypium stocksii.</title>
        <authorList>
            <person name="Yu D."/>
            <person name="Ke L."/>
            <person name="Zhang D."/>
            <person name="Wu Y."/>
            <person name="Sun Y."/>
            <person name="Mei J."/>
            <person name="Sun J."/>
            <person name="Sun Y."/>
        </authorList>
    </citation>
    <scope>NUCLEOTIDE SEQUENCE [LARGE SCALE GENOMIC DNA]</scope>
    <source>
        <strain evidence="3">cv. E1</strain>
        <tissue evidence="2">Leaf</tissue>
    </source>
</reference>
<protein>
    <submittedName>
        <fullName evidence="2">Uncharacterized protein</fullName>
    </submittedName>
</protein>
<comment type="caution">
    <text evidence="2">The sequence shown here is derived from an EMBL/GenBank/DDBJ whole genome shotgun (WGS) entry which is preliminary data.</text>
</comment>